<keyword evidence="3" id="KW-0732">Signal</keyword>
<feature type="transmembrane region" description="Helical" evidence="2">
    <location>
        <begin position="100"/>
        <end position="121"/>
    </location>
</feature>
<sequence length="122" mass="12003">MASSRKPSIFVSLLFLLLVASAVHGAQPADAGDTAAAGGGERVTVTVRSSGHGHGYSSSHSGGHTNGGTPEQGGAGSVVDPRNLNARSHHRNGAASRAGLIGHSSLMACGLVGAIFAVALLP</sequence>
<keyword evidence="2" id="KW-0812">Transmembrane</keyword>
<name>A0A3L6TH86_PANMI</name>
<protein>
    <submittedName>
        <fullName evidence="4">Uncharacterized protein</fullName>
    </submittedName>
</protein>
<feature type="signal peptide" evidence="3">
    <location>
        <begin position="1"/>
        <end position="25"/>
    </location>
</feature>
<proteinExistence type="predicted"/>
<gene>
    <name evidence="4" type="ORF">C2845_PM03G23050</name>
</gene>
<evidence type="ECO:0000256" key="3">
    <source>
        <dbReference type="SAM" id="SignalP"/>
    </source>
</evidence>
<keyword evidence="2" id="KW-1133">Transmembrane helix</keyword>
<evidence type="ECO:0000256" key="2">
    <source>
        <dbReference type="SAM" id="Phobius"/>
    </source>
</evidence>
<feature type="compositionally biased region" description="Gly residues" evidence="1">
    <location>
        <begin position="64"/>
        <end position="76"/>
    </location>
</feature>
<evidence type="ECO:0000313" key="4">
    <source>
        <dbReference type="EMBL" id="RLN36086.1"/>
    </source>
</evidence>
<accession>A0A3L6TH86</accession>
<reference evidence="5" key="1">
    <citation type="journal article" date="2019" name="Nat. Commun.">
        <title>The genome of broomcorn millet.</title>
        <authorList>
            <person name="Zou C."/>
            <person name="Miki D."/>
            <person name="Li D."/>
            <person name="Tang Q."/>
            <person name="Xiao L."/>
            <person name="Rajput S."/>
            <person name="Deng P."/>
            <person name="Jia W."/>
            <person name="Huang R."/>
            <person name="Zhang M."/>
            <person name="Sun Y."/>
            <person name="Hu J."/>
            <person name="Fu X."/>
            <person name="Schnable P.S."/>
            <person name="Li F."/>
            <person name="Zhang H."/>
            <person name="Feng B."/>
            <person name="Zhu X."/>
            <person name="Liu R."/>
            <person name="Schnable J.C."/>
            <person name="Zhu J.-K."/>
            <person name="Zhang H."/>
        </authorList>
    </citation>
    <scope>NUCLEOTIDE SEQUENCE [LARGE SCALE GENOMIC DNA]</scope>
</reference>
<keyword evidence="2" id="KW-0472">Membrane</keyword>
<feature type="region of interest" description="Disordered" evidence="1">
    <location>
        <begin position="46"/>
        <end position="91"/>
    </location>
</feature>
<dbReference type="Proteomes" id="UP000275267">
    <property type="component" value="Unassembled WGS sequence"/>
</dbReference>
<comment type="caution">
    <text evidence="4">The sequence shown here is derived from an EMBL/GenBank/DDBJ whole genome shotgun (WGS) entry which is preliminary data.</text>
</comment>
<evidence type="ECO:0000313" key="5">
    <source>
        <dbReference type="Proteomes" id="UP000275267"/>
    </source>
</evidence>
<dbReference type="OrthoDB" id="695354at2759"/>
<keyword evidence="5" id="KW-1185">Reference proteome</keyword>
<feature type="chain" id="PRO_5017990284" evidence="3">
    <location>
        <begin position="26"/>
        <end position="122"/>
    </location>
</feature>
<organism evidence="4 5">
    <name type="scientific">Panicum miliaceum</name>
    <name type="common">Proso millet</name>
    <name type="synonym">Broomcorn millet</name>
    <dbReference type="NCBI Taxonomy" id="4540"/>
    <lineage>
        <taxon>Eukaryota</taxon>
        <taxon>Viridiplantae</taxon>
        <taxon>Streptophyta</taxon>
        <taxon>Embryophyta</taxon>
        <taxon>Tracheophyta</taxon>
        <taxon>Spermatophyta</taxon>
        <taxon>Magnoliopsida</taxon>
        <taxon>Liliopsida</taxon>
        <taxon>Poales</taxon>
        <taxon>Poaceae</taxon>
        <taxon>PACMAD clade</taxon>
        <taxon>Panicoideae</taxon>
        <taxon>Panicodae</taxon>
        <taxon>Paniceae</taxon>
        <taxon>Panicinae</taxon>
        <taxon>Panicum</taxon>
        <taxon>Panicum sect. Panicum</taxon>
    </lineage>
</organism>
<dbReference type="AlphaFoldDB" id="A0A3L6TH86"/>
<dbReference type="EMBL" id="PQIB02000002">
    <property type="protein sequence ID" value="RLN36086.1"/>
    <property type="molecule type" value="Genomic_DNA"/>
</dbReference>
<evidence type="ECO:0000256" key="1">
    <source>
        <dbReference type="SAM" id="MobiDB-lite"/>
    </source>
</evidence>